<evidence type="ECO:0000256" key="4">
    <source>
        <dbReference type="ARBA" id="ARBA00022692"/>
    </source>
</evidence>
<evidence type="ECO:0000256" key="7">
    <source>
        <dbReference type="SAM" id="Phobius"/>
    </source>
</evidence>
<comment type="caution">
    <text evidence="9">The sequence shown here is derived from an EMBL/GenBank/DDBJ whole genome shotgun (WGS) entry which is preliminary data.</text>
</comment>
<reference evidence="9 10" key="1">
    <citation type="submission" date="2022-06" db="EMBL/GenBank/DDBJ databases">
        <title>Isolation of gut microbiota from human fecal samples.</title>
        <authorList>
            <person name="Pamer E.G."/>
            <person name="Barat B."/>
            <person name="Waligurski E."/>
            <person name="Medina S."/>
            <person name="Paddock L."/>
            <person name="Mostad J."/>
        </authorList>
    </citation>
    <scope>NUCLEOTIDE SEQUENCE [LARGE SCALE GENOMIC DNA]</scope>
    <source>
        <strain evidence="9 10">DFI.9.73</strain>
    </source>
</reference>
<feature type="transmembrane region" description="Helical" evidence="7">
    <location>
        <begin position="52"/>
        <end position="76"/>
    </location>
</feature>
<evidence type="ECO:0000256" key="1">
    <source>
        <dbReference type="ARBA" id="ARBA00004651"/>
    </source>
</evidence>
<dbReference type="PANTHER" id="PTHR40074">
    <property type="entry name" value="O-ACETYLTRANSFERASE WECH"/>
    <property type="match status" value="1"/>
</dbReference>
<gene>
    <name evidence="9" type="ORF">NE695_18345</name>
</gene>
<keyword evidence="5 7" id="KW-1133">Transmembrane helix</keyword>
<sequence length="212" mass="24410">GSPNFLPLGVQLELAICGFDILRIFACFMVIVNHTNSWVFMTYFPSASGHLSLALFFISKTAVPIFFMISGALLLGKRDTYRIAYGKRAFRIFLDILVFSIISFCITNHGFNGFSFDTIRSMINNPIITPYWYLYSYLGIMLMLPFLQKMVQALNKRDYIILLSLLFISRPFLSFLSYLGLLPAISDFFSRNLFSGEIFYFANCKFKLDTQR</sequence>
<dbReference type="PANTHER" id="PTHR40074:SF2">
    <property type="entry name" value="O-ACETYLTRANSFERASE WECH"/>
    <property type="match status" value="1"/>
</dbReference>
<feature type="non-terminal residue" evidence="9">
    <location>
        <position position="1"/>
    </location>
</feature>
<feature type="transmembrane region" description="Helical" evidence="7">
    <location>
        <begin position="12"/>
        <end position="32"/>
    </location>
</feature>
<evidence type="ECO:0000256" key="3">
    <source>
        <dbReference type="ARBA" id="ARBA00022475"/>
    </source>
</evidence>
<dbReference type="Pfam" id="PF01757">
    <property type="entry name" value="Acyl_transf_3"/>
    <property type="match status" value="1"/>
</dbReference>
<evidence type="ECO:0000256" key="5">
    <source>
        <dbReference type="ARBA" id="ARBA00022989"/>
    </source>
</evidence>
<organism evidence="9 10">
    <name type="scientific">Neglectibacter timonensis</name>
    <dbReference type="NCBI Taxonomy" id="1776382"/>
    <lineage>
        <taxon>Bacteria</taxon>
        <taxon>Bacillati</taxon>
        <taxon>Bacillota</taxon>
        <taxon>Clostridia</taxon>
        <taxon>Eubacteriales</taxon>
        <taxon>Oscillospiraceae</taxon>
        <taxon>Neglectibacter</taxon>
    </lineage>
</organism>
<dbReference type="GO" id="GO:0016746">
    <property type="term" value="F:acyltransferase activity"/>
    <property type="evidence" value="ECO:0007669"/>
    <property type="project" value="UniProtKB-KW"/>
</dbReference>
<feature type="transmembrane region" description="Helical" evidence="7">
    <location>
        <begin position="88"/>
        <end position="111"/>
    </location>
</feature>
<dbReference type="RefSeq" id="WP_256192489.1">
    <property type="nucleotide sequence ID" value="NZ_JANFZH010000105.1"/>
</dbReference>
<protein>
    <submittedName>
        <fullName evidence="9">Acyltransferase family protein</fullName>
    </submittedName>
</protein>
<evidence type="ECO:0000313" key="9">
    <source>
        <dbReference type="EMBL" id="MCQ4841863.1"/>
    </source>
</evidence>
<keyword evidence="4 7" id="KW-0812">Transmembrane</keyword>
<keyword evidence="10" id="KW-1185">Reference proteome</keyword>
<comment type="subcellular location">
    <subcellularLocation>
        <location evidence="1">Cell membrane</location>
        <topology evidence="1">Multi-pass membrane protein</topology>
    </subcellularLocation>
</comment>
<evidence type="ECO:0000259" key="8">
    <source>
        <dbReference type="Pfam" id="PF01757"/>
    </source>
</evidence>
<dbReference type="EMBL" id="JANFZH010000105">
    <property type="protein sequence ID" value="MCQ4841863.1"/>
    <property type="molecule type" value="Genomic_DNA"/>
</dbReference>
<keyword evidence="9" id="KW-0808">Transferase</keyword>
<keyword evidence="9" id="KW-0012">Acyltransferase</keyword>
<feature type="domain" description="Acyltransferase 3" evidence="8">
    <location>
        <begin position="19"/>
        <end position="201"/>
    </location>
</feature>
<dbReference type="InterPro" id="IPR002656">
    <property type="entry name" value="Acyl_transf_3_dom"/>
</dbReference>
<evidence type="ECO:0000256" key="2">
    <source>
        <dbReference type="ARBA" id="ARBA00007400"/>
    </source>
</evidence>
<feature type="transmembrane region" description="Helical" evidence="7">
    <location>
        <begin position="159"/>
        <end position="181"/>
    </location>
</feature>
<keyword evidence="3" id="KW-1003">Cell membrane</keyword>
<keyword evidence="6 7" id="KW-0472">Membrane</keyword>
<feature type="transmembrane region" description="Helical" evidence="7">
    <location>
        <begin position="131"/>
        <end position="147"/>
    </location>
</feature>
<proteinExistence type="inferred from homology"/>
<comment type="similarity">
    <text evidence="2">Belongs to the acyltransferase 3 family.</text>
</comment>
<dbReference type="Proteomes" id="UP001524473">
    <property type="component" value="Unassembled WGS sequence"/>
</dbReference>
<evidence type="ECO:0000256" key="6">
    <source>
        <dbReference type="ARBA" id="ARBA00023136"/>
    </source>
</evidence>
<accession>A0ABT1S4K5</accession>
<name>A0ABT1S4K5_9FIRM</name>
<evidence type="ECO:0000313" key="10">
    <source>
        <dbReference type="Proteomes" id="UP001524473"/>
    </source>
</evidence>